<organism evidence="11 12">
    <name type="scientific">Roseimicrobium gellanilyticum</name>
    <dbReference type="NCBI Taxonomy" id="748857"/>
    <lineage>
        <taxon>Bacteria</taxon>
        <taxon>Pseudomonadati</taxon>
        <taxon>Verrucomicrobiota</taxon>
        <taxon>Verrucomicrobiia</taxon>
        <taxon>Verrucomicrobiales</taxon>
        <taxon>Verrucomicrobiaceae</taxon>
        <taxon>Roseimicrobium</taxon>
    </lineage>
</organism>
<dbReference type="PANTHER" id="PTHR11067">
    <property type="entry name" value="INOSINE TRIPHOSPHATE PYROPHOSPHATASE/HAM1 PROTEIN"/>
    <property type="match status" value="1"/>
</dbReference>
<keyword evidence="4 10" id="KW-0547">Nucleotide-binding</keyword>
<evidence type="ECO:0000313" key="12">
    <source>
        <dbReference type="Proteomes" id="UP000253426"/>
    </source>
</evidence>
<evidence type="ECO:0000256" key="4">
    <source>
        <dbReference type="ARBA" id="ARBA00022741"/>
    </source>
</evidence>
<sequence>MKQLLISTGNRHKTEEIRAMLGEGWTVRDLTSYPEIVPAEETGDTFEANARIKALHLSEAQPELLVLSDDSGLEVDALGGAPGVISARYAGVGATDADNRTKLKLALRDKIVEGEGPPYKGRFRCCMVLAQGGRELGIFNGAVEGTLLLEEEGEGGFGYDSLFVPEGHDQSFGVLPSEVKNGLSHRGRALAQVKAWLESH</sequence>
<proteinExistence type="inferred from homology"/>
<evidence type="ECO:0000256" key="5">
    <source>
        <dbReference type="ARBA" id="ARBA00022801"/>
    </source>
</evidence>
<dbReference type="SUPFAM" id="SSF52972">
    <property type="entry name" value="ITPase-like"/>
    <property type="match status" value="1"/>
</dbReference>
<dbReference type="PANTHER" id="PTHR11067:SF9">
    <property type="entry name" value="INOSINE TRIPHOSPHATE PYROPHOSPHATASE"/>
    <property type="match status" value="1"/>
</dbReference>
<dbReference type="RefSeq" id="WP_113959378.1">
    <property type="nucleotide sequence ID" value="NZ_QNRR01000005.1"/>
</dbReference>
<dbReference type="GO" id="GO:0036220">
    <property type="term" value="F:ITP diphosphatase activity"/>
    <property type="evidence" value="ECO:0007669"/>
    <property type="project" value="UniProtKB-UniRule"/>
</dbReference>
<comment type="cofactor">
    <cofactor evidence="10">
        <name>Mg(2+)</name>
        <dbReference type="ChEBI" id="CHEBI:18420"/>
    </cofactor>
    <text evidence="10">Binds 1 Mg(2+) ion per subunit.</text>
</comment>
<keyword evidence="5 10" id="KW-0378">Hydrolase</keyword>
<dbReference type="CDD" id="cd00515">
    <property type="entry name" value="HAM1"/>
    <property type="match status" value="1"/>
</dbReference>
<feature type="binding site" evidence="10">
    <location>
        <begin position="8"/>
        <end position="13"/>
    </location>
    <ligand>
        <name>substrate</name>
    </ligand>
</feature>
<dbReference type="EMBL" id="QNRR01000005">
    <property type="protein sequence ID" value="RBP43918.1"/>
    <property type="molecule type" value="Genomic_DNA"/>
</dbReference>
<dbReference type="GO" id="GO:0046872">
    <property type="term" value="F:metal ion binding"/>
    <property type="evidence" value="ECO:0007669"/>
    <property type="project" value="UniProtKB-KW"/>
</dbReference>
<evidence type="ECO:0000256" key="3">
    <source>
        <dbReference type="ARBA" id="ARBA00022723"/>
    </source>
</evidence>
<dbReference type="GO" id="GO:0017111">
    <property type="term" value="F:ribonucleoside triphosphate phosphatase activity"/>
    <property type="evidence" value="ECO:0007669"/>
    <property type="project" value="InterPro"/>
</dbReference>
<dbReference type="OrthoDB" id="9807456at2"/>
<evidence type="ECO:0000256" key="9">
    <source>
        <dbReference type="ARBA" id="ARBA00052017"/>
    </source>
</evidence>
<reference evidence="11 12" key="1">
    <citation type="submission" date="2018-06" db="EMBL/GenBank/DDBJ databases">
        <title>Genomic Encyclopedia of Type Strains, Phase IV (KMG-IV): sequencing the most valuable type-strain genomes for metagenomic binning, comparative biology and taxonomic classification.</title>
        <authorList>
            <person name="Goeker M."/>
        </authorList>
    </citation>
    <scope>NUCLEOTIDE SEQUENCE [LARGE SCALE GENOMIC DNA]</scope>
    <source>
        <strain evidence="11 12">DSM 25532</strain>
    </source>
</reference>
<feature type="binding site" evidence="10">
    <location>
        <position position="70"/>
    </location>
    <ligand>
        <name>Mg(2+)</name>
        <dbReference type="ChEBI" id="CHEBI:18420"/>
    </ligand>
</feature>
<dbReference type="GO" id="GO:0036222">
    <property type="term" value="F:XTP diphosphatase activity"/>
    <property type="evidence" value="ECO:0007669"/>
    <property type="project" value="UniProtKB-UniRule"/>
</dbReference>
<evidence type="ECO:0000256" key="7">
    <source>
        <dbReference type="ARBA" id="ARBA00023080"/>
    </source>
</evidence>
<dbReference type="GO" id="GO:0000166">
    <property type="term" value="F:nucleotide binding"/>
    <property type="evidence" value="ECO:0007669"/>
    <property type="project" value="UniProtKB-KW"/>
</dbReference>
<name>A0A366HLW4_9BACT</name>
<dbReference type="Gene3D" id="3.90.950.10">
    <property type="match status" value="1"/>
</dbReference>
<feature type="active site" description="Proton acceptor" evidence="10">
    <location>
        <position position="70"/>
    </location>
</feature>
<keyword evidence="7 10" id="KW-0546">Nucleotide metabolism</keyword>
<dbReference type="AlphaFoldDB" id="A0A366HLW4"/>
<evidence type="ECO:0000256" key="6">
    <source>
        <dbReference type="ARBA" id="ARBA00022842"/>
    </source>
</evidence>
<evidence type="ECO:0000313" key="11">
    <source>
        <dbReference type="EMBL" id="RBP43918.1"/>
    </source>
</evidence>
<feature type="binding site" evidence="10">
    <location>
        <begin position="157"/>
        <end position="160"/>
    </location>
    <ligand>
        <name>substrate</name>
    </ligand>
</feature>
<dbReference type="EC" id="3.6.1.66" evidence="10"/>
<gene>
    <name evidence="11" type="ORF">DES53_105317</name>
</gene>
<dbReference type="HAMAP" id="MF_01405">
    <property type="entry name" value="Non_canon_purine_NTPase"/>
    <property type="match status" value="1"/>
</dbReference>
<dbReference type="InterPro" id="IPR002637">
    <property type="entry name" value="RdgB/HAM1"/>
</dbReference>
<accession>A0A366HLW4</accession>
<dbReference type="GO" id="GO:0035870">
    <property type="term" value="F:dITP diphosphatase activity"/>
    <property type="evidence" value="ECO:0007669"/>
    <property type="project" value="UniProtKB-UniRule"/>
</dbReference>
<dbReference type="Pfam" id="PF01725">
    <property type="entry name" value="Ham1p_like"/>
    <property type="match status" value="1"/>
</dbReference>
<keyword evidence="12" id="KW-1185">Reference proteome</keyword>
<dbReference type="FunFam" id="3.90.950.10:FF:000001">
    <property type="entry name" value="dITP/XTP pyrophosphatase"/>
    <property type="match status" value="1"/>
</dbReference>
<evidence type="ECO:0000256" key="8">
    <source>
        <dbReference type="ARBA" id="ARBA00051875"/>
    </source>
</evidence>
<evidence type="ECO:0000256" key="1">
    <source>
        <dbReference type="ARBA" id="ARBA00008023"/>
    </source>
</evidence>
<comment type="caution">
    <text evidence="11">The sequence shown here is derived from an EMBL/GenBank/DDBJ whole genome shotgun (WGS) entry which is preliminary data.</text>
</comment>
<dbReference type="GO" id="GO:0005829">
    <property type="term" value="C:cytosol"/>
    <property type="evidence" value="ECO:0007669"/>
    <property type="project" value="TreeGrafter"/>
</dbReference>
<evidence type="ECO:0000256" key="2">
    <source>
        <dbReference type="ARBA" id="ARBA00011738"/>
    </source>
</evidence>
<dbReference type="GO" id="GO:0009146">
    <property type="term" value="P:purine nucleoside triphosphate catabolic process"/>
    <property type="evidence" value="ECO:0007669"/>
    <property type="project" value="UniProtKB-UniRule"/>
</dbReference>
<feature type="binding site" evidence="10">
    <location>
        <position position="71"/>
    </location>
    <ligand>
        <name>substrate</name>
    </ligand>
</feature>
<comment type="function">
    <text evidence="10">Pyrophosphatase that catalyzes the hydrolysis of nucleoside triphosphates to their monophosphate derivatives, with a high preference for the non-canonical purine nucleotides XTP (xanthosine triphosphate), dITP (deoxyinosine triphosphate) and ITP. Seems to function as a house-cleaning enzyme that removes non-canonical purine nucleotides from the nucleotide pool, thus preventing their incorporation into DNA/RNA and avoiding chromosomal lesions.</text>
</comment>
<comment type="catalytic activity">
    <reaction evidence="10">
        <text>ITP + H2O = IMP + diphosphate + H(+)</text>
        <dbReference type="Rhea" id="RHEA:29399"/>
        <dbReference type="ChEBI" id="CHEBI:15377"/>
        <dbReference type="ChEBI" id="CHEBI:15378"/>
        <dbReference type="ChEBI" id="CHEBI:33019"/>
        <dbReference type="ChEBI" id="CHEBI:58053"/>
        <dbReference type="ChEBI" id="CHEBI:61402"/>
        <dbReference type="EC" id="3.6.1.66"/>
    </reaction>
</comment>
<evidence type="ECO:0000256" key="10">
    <source>
        <dbReference type="HAMAP-Rule" id="MF_01405"/>
    </source>
</evidence>
<comment type="catalytic activity">
    <reaction evidence="8 10">
        <text>dITP + H2O = dIMP + diphosphate + H(+)</text>
        <dbReference type="Rhea" id="RHEA:28342"/>
        <dbReference type="ChEBI" id="CHEBI:15377"/>
        <dbReference type="ChEBI" id="CHEBI:15378"/>
        <dbReference type="ChEBI" id="CHEBI:33019"/>
        <dbReference type="ChEBI" id="CHEBI:61194"/>
        <dbReference type="ChEBI" id="CHEBI:61382"/>
        <dbReference type="EC" id="3.6.1.66"/>
    </reaction>
</comment>
<comment type="subunit">
    <text evidence="2 10">Homodimer.</text>
</comment>
<dbReference type="InterPro" id="IPR029001">
    <property type="entry name" value="ITPase-like_fam"/>
</dbReference>
<protein>
    <recommendedName>
        <fullName evidence="10">dITP/XTP pyrophosphatase</fullName>
        <ecNumber evidence="10">3.6.1.66</ecNumber>
    </recommendedName>
    <alternativeName>
        <fullName evidence="10">Non-canonical purine NTP pyrophosphatase</fullName>
    </alternativeName>
    <alternativeName>
        <fullName evidence="10">Non-standard purine NTP pyrophosphatase</fullName>
    </alternativeName>
    <alternativeName>
        <fullName evidence="10">Nucleoside-triphosphate diphosphatase</fullName>
    </alternativeName>
    <alternativeName>
        <fullName evidence="10">Nucleoside-triphosphate pyrophosphatase</fullName>
        <shortName evidence="10">NTPase</shortName>
    </alternativeName>
</protein>
<keyword evidence="6 10" id="KW-0460">Magnesium</keyword>
<comment type="similarity">
    <text evidence="1 10">Belongs to the HAM1 NTPase family.</text>
</comment>
<feature type="binding site" evidence="10">
    <location>
        <position position="40"/>
    </location>
    <ligand>
        <name>Mg(2+)</name>
        <dbReference type="ChEBI" id="CHEBI:18420"/>
    </ligand>
</feature>
<comment type="catalytic activity">
    <reaction evidence="9 10">
        <text>XTP + H2O = XMP + diphosphate + H(+)</text>
        <dbReference type="Rhea" id="RHEA:28610"/>
        <dbReference type="ChEBI" id="CHEBI:15377"/>
        <dbReference type="ChEBI" id="CHEBI:15378"/>
        <dbReference type="ChEBI" id="CHEBI:33019"/>
        <dbReference type="ChEBI" id="CHEBI:57464"/>
        <dbReference type="ChEBI" id="CHEBI:61314"/>
        <dbReference type="EC" id="3.6.1.66"/>
    </reaction>
</comment>
<keyword evidence="3 10" id="KW-0479">Metal-binding</keyword>
<feature type="binding site" evidence="10">
    <location>
        <position position="180"/>
    </location>
    <ligand>
        <name>substrate</name>
    </ligand>
</feature>
<feature type="binding site" evidence="10">
    <location>
        <begin position="185"/>
        <end position="186"/>
    </location>
    <ligand>
        <name>substrate</name>
    </ligand>
</feature>
<dbReference type="GO" id="GO:0009117">
    <property type="term" value="P:nucleotide metabolic process"/>
    <property type="evidence" value="ECO:0007669"/>
    <property type="project" value="UniProtKB-KW"/>
</dbReference>
<dbReference type="InterPro" id="IPR020922">
    <property type="entry name" value="dITP/XTP_pyrophosphatase"/>
</dbReference>
<dbReference type="Proteomes" id="UP000253426">
    <property type="component" value="Unassembled WGS sequence"/>
</dbReference>